<dbReference type="AlphaFoldDB" id="A0A315SDX5"/>
<dbReference type="EMBL" id="RBKV01000001">
    <property type="protein sequence ID" value="RKR95841.1"/>
    <property type="molecule type" value="Genomic_DNA"/>
</dbReference>
<gene>
    <name evidence="1" type="ORF">DFJ75_2668</name>
</gene>
<dbReference type="GO" id="GO:0016747">
    <property type="term" value="F:acyltransferase activity, transferring groups other than amino-acyl groups"/>
    <property type="evidence" value="ECO:0007669"/>
    <property type="project" value="TreeGrafter"/>
</dbReference>
<dbReference type="Pfam" id="PF00756">
    <property type="entry name" value="Esterase"/>
    <property type="match status" value="1"/>
</dbReference>
<dbReference type="InterPro" id="IPR000801">
    <property type="entry name" value="Esterase-like"/>
</dbReference>
<proteinExistence type="predicted"/>
<dbReference type="InterPro" id="IPR050583">
    <property type="entry name" value="Mycobacterial_A85_antigen"/>
</dbReference>
<dbReference type="SUPFAM" id="SSF53474">
    <property type="entry name" value="alpha/beta-Hydrolases"/>
    <property type="match status" value="1"/>
</dbReference>
<reference evidence="1 2" key="1">
    <citation type="submission" date="2018-10" db="EMBL/GenBank/DDBJ databases">
        <title>Sequencing the genomes of 1000 actinobacteria strains.</title>
        <authorList>
            <person name="Klenk H.-P."/>
        </authorList>
    </citation>
    <scope>NUCLEOTIDE SEQUENCE [LARGE SCALE GENOMIC DNA]</scope>
    <source>
        <strain evidence="1 2">DSM 44343</strain>
    </source>
</reference>
<keyword evidence="1" id="KW-0378">Hydrolase</keyword>
<name>A0A315SDX5_WILMA</name>
<protein>
    <submittedName>
        <fullName evidence="1">S-formylglutathione hydrolase FrmB</fullName>
    </submittedName>
</protein>
<evidence type="ECO:0000313" key="1">
    <source>
        <dbReference type="EMBL" id="RKR95841.1"/>
    </source>
</evidence>
<dbReference type="InterPro" id="IPR029058">
    <property type="entry name" value="AB_hydrolase_fold"/>
</dbReference>
<evidence type="ECO:0000313" key="2">
    <source>
        <dbReference type="Proteomes" id="UP000274762"/>
    </source>
</evidence>
<dbReference type="PANTHER" id="PTHR48098:SF1">
    <property type="entry name" value="DIACYLGLYCEROL ACYLTRANSFERASE_MYCOLYLTRANSFERASE AG85A"/>
    <property type="match status" value="1"/>
</dbReference>
<accession>A0A315SDX5</accession>
<dbReference type="PANTHER" id="PTHR48098">
    <property type="entry name" value="ENTEROCHELIN ESTERASE-RELATED"/>
    <property type="match status" value="1"/>
</dbReference>
<sequence>MKWHIGGTPRLANRNVETAVVTFVAAVLVLTVFGPGSAIAEPDGQPIVGDTTSADGSRVVNTVEQVDGVVDVTVRSAAMGADLMVKVLPAQDRSSPAPTMYLLNGAAGGDGGSSWFDQTDIASFFKGRNVNVVVPMGGAASYFADWRNDDPKLGRQKWATYLTEELPPLMDALLNGNGRNAIAGISMAGTSVFQLALKSPDLYRAVGSYSGCAMTSDPEGQAYVRLTVEIRGGGNTVNMWGPPTDPEWVRNDPYVNAEKLRGKAIYISNGTGLPGQYDVIDGPGINGNGSKLAEQIAVGAVIETATNRCTLKMRDRLQQLGIPATVDLRSTGTHSWGYWQDDLHKSWPMINAALTR</sequence>
<accession>A0A495K3S1</accession>
<dbReference type="Gene3D" id="3.40.50.1820">
    <property type="entry name" value="alpha/beta hydrolase"/>
    <property type="match status" value="1"/>
</dbReference>
<dbReference type="Proteomes" id="UP000274762">
    <property type="component" value="Unassembled WGS sequence"/>
</dbReference>
<comment type="caution">
    <text evidence="1">The sequence shown here is derived from an EMBL/GenBank/DDBJ whole genome shotgun (WGS) entry which is preliminary data.</text>
</comment>
<dbReference type="GO" id="GO:0016787">
    <property type="term" value="F:hydrolase activity"/>
    <property type="evidence" value="ECO:0007669"/>
    <property type="project" value="UniProtKB-KW"/>
</dbReference>
<organism evidence="1 2">
    <name type="scientific">Williamsia marianensis</name>
    <dbReference type="NCBI Taxonomy" id="85044"/>
    <lineage>
        <taxon>Bacteria</taxon>
        <taxon>Bacillati</taxon>
        <taxon>Actinomycetota</taxon>
        <taxon>Actinomycetes</taxon>
        <taxon>Mycobacteriales</taxon>
        <taxon>Nocardiaceae</taxon>
        <taxon>Williamsia</taxon>
    </lineage>
</organism>